<dbReference type="InterPro" id="IPR045474">
    <property type="entry name" value="GEVED"/>
</dbReference>
<feature type="compositionally biased region" description="Polar residues" evidence="1">
    <location>
        <begin position="1819"/>
        <end position="1840"/>
    </location>
</feature>
<dbReference type="Pfam" id="PF00404">
    <property type="entry name" value="Dockerin_1"/>
    <property type="match status" value="1"/>
</dbReference>
<keyword evidence="4" id="KW-1185">Reference proteome</keyword>
<sequence length="5070" mass="530286">MTNRKSKVRDGIQKSIRNMTSRLRNKQRRNERRLLSETLESRQLLAGPELVGIQSDIPTDDGNLFRDFETLVTNTLPTAVPELGSSPRELIFRFDGDAAISEESLAGITITRAGSDGFFEAANATDDLGTNGTVLVEYRAQSSGISGNGITINYKQTNRGNSGVPVIATADTSGISPVITLDLNIATGRTATVAEVIAAVNDTDSVNQIIMAQQVTGAPLTKVGQIVDTTSPVVLMGANSAQAITDLGTTGAVRVRLTATQSGQNGTGTTIEVKQRSFGGEALPLVLVSGKAIEVQVNSTAGFVTTVDQFLTALNANPEAASLVTGTLEVGAGSTLMGNRSTFYSPLVLTGASDSVIEPGYVGFGDSNREIVFRFGEALPDDTYRVDINAAGALGLRNEDGEYFNDGQSVTGQFKVNGGPKVLAVVPQPVTRRADGTLNVSANVIDVHVDGGDVDPSTLTNRDFYRLIYTRDTVGTADDIQLAPTSATYNSVTKIVRLEFANALSRVPDPINPTSFLDGAARLRIGSSEPVSITPTSINVGSDAADNFATAFNLNGQWTLSSNPNSGIQSATLSGEIVNTSDYLLQLPGGSDVPGVRDLRPDDPSRLLRTIPLDVLRLGADSESGITEFQYDFVNNWNGDDPTRPGIDESRTYSNLITEQQKARVREVLSLFSEYLGVQFVETTGGLTSQASFSIAVGELYGADTRVNSAAAIFNADGTVDLAAPESVVVATRDRNLDGVDDLAVLDFQDFDQSTDDQLGGEFFRGAFLAVGQLLGYGYADHLPQPVTQSTASVLNPSSDNEPAFPSVADIVNGQFMYRPESNDIDVYQFSLNQTGTISIETLAERLPSSSLLNTALRLYQFDTVSGTYTEIAANDDYFSNDSLIDLELDAGTYAVGVSASGNTNYDPATPGSGFGGLSQGTYQLNLSFRAKGADRIEDLSGNSLDGDLDGEAGGLFNFWFVPSDPNTTLLVDKAAVAPDLNPATSNPYLNLDDAIAAAQPGDTIRVVGNGGTDGDVSTVADNFAYEIGSDNRGIALSDGDSLTVPKDVHLVIDAGAVFKMRRSRVGVGSTAPLVDTSNASLQILGTPTILDALGRPVLDQEGLEIPGSVIFTSYNDDLDPDQPDSAQAGDWGGVDFRGDIDFSDESRTNLEAQGIFLNHLQFADLRYGGGQVRVDGRNVVVSPIEMAVTRPTIINSSIRNSADAAMAASPDTFEESRFTEAAQLGNFTPDYARVGPHIRGNTVEDNTINGLFVRVATRTGDVLQPLTVNARFDDTDIVHVLKENLSIIGSAGGPVENIDAPSSLLIRVSDRSEAGDLLTGSVPAGSYQYRITFSDGSGRETTPSQTTAPFTLAADGALRLTGLPTVPAASSFTSRRLYRATVQPDGTPGEFLLVGSLNASATTFVDTALIGSDPLPTTTQNRSARLDPGLTLDPGTILKIEGARIDVTFGSHFYAEGTDQRAVVMTSLSDSRYGAGGSYITNGQDDQFSLEAGDWAGVYVGFGGAASFDHAVIAGGGGQSRIPGGFASFNVIEVNQGDLRLANSRLESNADGRGVINLNEPDRGGRSTNASGTIFVRAAQPVILNNDFIGGFGPMASLDINSFSFNELTDSGRSTGRIDSVSSVGNSGPLLQGNRIAADPNDPDTDDDFGLNGVEIRGGVVSTEVVLDDVDIVHIVRDSIEVPNQHIYGGLRLESDARGSLVVKFEGETAGIVAGGSLTTAQDQFQDIADRIGGSLQIVGHPDFPVVLTALSDDTIGAGFGIDGTAALDTNGDGILPITLADDGDPENGVPSTYVGSGSWNGITIREAADDRNVLATSENEPRNVGNSDTNPTPGQSQFLGELAPSTLGGDENRRLGFIIDGSVSKPGDIDVYSFIGEAGTLVWLDIDRADMGLDSVVELIDANGNTLVLSDDSMAESMGTKNRLTGTNGLFESDNARALNQLATDGTNLTATDHQDLYSTNPRDAGMRVILPGEAGQRNIYHVRVRSSSVASGANGSLVVSGQTQNQELSSLRRGLTSGGYQLQIRLQEVDEHAGTQIRYSDVRFAVNGVQVIGGPIHSPLAGDEYEIDAPNDTLGNAQIVGIYSNTQDVTATEFGPLSSDRLSKSIGGTMSGLTDVDWYQFEVNYQDLTRDSAALYLATAFDLDYADGLARADTALYVFNEAGELILIGSDSNIADDQPLGTAQASDLSRGSFGNGDPYIGSSELVQGTYFVAVSNQTQVPQPLDQFFNRDTTNPLLRLEPIDSVQRLAEHNFDNYFAGTATAPTIPLLFDNSSIIDYTLDDVLLYVNTAGSLRLVNPFTGVSYGTVGDFGDEIRDIAFRGNGELFAYSGFDDRVPADDAWTYNRISTADASLTQISVGAGISTFHDLVAETPPAIQILDVDSNDGIEVEAISIRQFAGRETGFFVGNRPVPRQGLSYISNILYAFDDQTGLAVGSTFDLSLANAGAGTEPREIGQIDTVAPVTAPSLQLGITAATEVNAAGINVPSLFDGDRFTVTNGTETTTFEFDQDYSLIIGQAATINVGDQVSIKLAGQTARVFEFVTDAATVSSGNIPVVFTANLGPEAIAALLADAIREAKFPISAEGTQMSMPTAELVTVTLGGAVSSLTLNGEPGVDAGNVRIPLYPTDTSAVVAARIEQAVQDASDSGDLPNVTATAAVGADPRSVRFTGEILNVSSGVGTLRTTNLVAGGIPTGGSVTGIEVVGTSLYAVTDTGGLFVVGGGFLDAVGQGNREVGTYVDTATDLIGLNFTGLRAGPGNVQNGELSQVLFGITADGTIHAFNTRGELQPVFAGGRTSINTGIAGALGLDFSTLDTNLWHVTSTRNDDLGHGLNEIHSSTRFGQDSGIGRITGGNSLAFNFENQYAISDNGANASVGDARQDGDAIVNTYNFPGGAKGVVESNSIDLSEFASSDLPTMYFNYFLNTDNVDDTDGERDSLRVYVIDQNGVEHLVASNTEARGGGSFDDEFDDPPLIGVYNDTVDVDVAQLFDNADGNWRQARVPLDAFAGQSDVSLRIEYTTAGTTQTGTPSMRTVSAESLVEDSQIVVNGEVFAIDFAPAVNTPSGKDLATLYSGDPNAVAVITIDGQDYVLDDGTRTTQPGQIAISLLASQPAGTTLGDLSATDVANLVADTVDMTRLVPSGTELAALYIDPDAVFVVDFAGNQYVLNDGTRLVGVDQISVDLTSSSIPLTNQTETDIAMALSVAAGVPLPQFNVINDFNFSDPSDDPLVDNLRNDLLYEATELPYSGGNSTINGSGRIGSVDALGNLSNLDDVDLVRANVKAGTTISVDVDLDTNPALSAAIRFFDAVGNPLFSTPNTALDVVEYTATVDGPVYIGISGQGNDQYDPRFEGTAGVGQIDSYTASVRFFIPLDVQTDGNLIEVPGSATITTSSAVMLPVSGQTQLSGIPISVSRTASAEEVAQATSQAIADRFTEGDTTMVPVSGSMIRTATLTINDFGPFVNANQRYGDLFGSSNLAGSLDNAHEGVYLDDFIIGFAERGELVTQSRAVAATEVFIADGTLDFTSPSQPSQPTVTGSYQLEIRDASEYVDSDASARYRTFNTNDRLSEGYSITVLPGPSITDGSSFSVAGFGADVTFEFDVFDELGVSDGLNSPNSQVAIRVSSSATAKEVGNAIINALMMPSVTQILDVAATGANGNLGFQQLQTDLIQMEGDSRINIYGEVIVTDNGGAFADTTYSGLRGDDNRENSDQGVIIIENSRFLFNADAGVDLNRAAEARTQGTDDTIVNPSSVTYPRNLVELNTNNLLPGVVVQSNVMAFNANAGVRITGLGGGGGTQSDPIAFDRILNNTIFGGNVTAPAESFPDIYNDILFEQGEISFADAVVSYTAGDDVTAGFDDPLQALGIPDAGGRGLEPVDGTTTTSLGVGGSLTLEFTDNFLTGSGDTRPDLIVFETGAIEGVLVEVSRDGVGFFNVGIIAGIDSTIDLDASGFDAQDRFRFVRLTDLGQGTATSGPVGADIDAVGAFGALSTIGADIYVSGSQGIVVQNGAGPTLLNNVIANTETAITIDDAGSQTVIGGTTFYRNQTDAINNQPDADGAYAQTLPSALELFINPVELVFTPRAGTPIIDSSIDSLEDRSSLFTVRNAIGLPPSPIISPRFDVNGQLRVDDPNVETPDGIGESVFKDRGAEDRADEVGPRAVLVSPRAPDIGLEGGQVVTARSDIFTSFDIQLIDGIANADPTPGVGIDDASVTGDALLVTRNGQMLIEGEDYQFGYDPSNNVIRLTPLAGIWEDNSVYVVRLLDSSDAVLRIETGSQYNDRDLTTVIGLDGSFTTLEADTGINIVVDPGLLAADIDGQAVTIFDGVNTATFEMTTDGAVGNDVIGVLIASTASMEQVAAALAAAIDSSGLSLTAASADNRVQLLGSSTLSTATPLTDGFTVTVTNIDILMSADLVGAADGQTTTVSDGNATLVFEFDTDAVQLTPGSIQVPVLVTDTAPELAIALNTAIAAQGLNLTSQAVDNRVEILADSPLASAAASTTDIRIISEVTGPAIGTSVGFGIRVPNDGSSLDPSVADGQTFVIQRGANLIRTFELNFSGGLIDPTAIAVTPIGAPTIASVTDALIRAIGGAGLGLEPLDAGDGRITLGGDTNYAMNLLDTGLLQIASAGQEATIPVVIPIDATREEVALIYTAAIQSIGLPDVTVSIVGDRMVIDGVSAAFGTGAVAQPIVRDDVGNLLQSNTDRGTTELVIFVGGGADYGDAPSPYQSLAADNGPNHSVVENLYLGRGVTLDTDANLPNADQNDDGVRVTGAIRPGFATELLVDINLPTDPADNIPVAAPGVFYLDAWFDWNNDGVFAANEVQRFGSVGSGRTVVGVGLGNSITINVPGSAVTGDTYARFRISEDPSLGSDGFAASGEVEDYEIFVSSNPYRNPINQYDVNNSGEVTPLDALQIINALDRAGVAAVQLDQLPLPTNLPEFPDTNGDGVMTALDALNVINELNTMRNEFEASGEQVATGYVPMGEGVFASGATATGDLLISEANSGNPIASESTPQVVPSQSSKISVFDSAATMSVDSIVDTIAEDTASANDSDDPVSTLDKIFASL</sequence>
<dbReference type="Gene3D" id="2.60.120.380">
    <property type="match status" value="2"/>
</dbReference>
<evidence type="ECO:0000313" key="4">
    <source>
        <dbReference type="Proteomes" id="UP000315010"/>
    </source>
</evidence>
<name>A0A5C5Z7G6_9BACT</name>
<gene>
    <name evidence="3" type="ORF">CA13_46610</name>
</gene>
<dbReference type="InterPro" id="IPR006626">
    <property type="entry name" value="PbH1"/>
</dbReference>
<dbReference type="GO" id="GO:0000272">
    <property type="term" value="P:polysaccharide catabolic process"/>
    <property type="evidence" value="ECO:0007669"/>
    <property type="project" value="InterPro"/>
</dbReference>
<comment type="caution">
    <text evidence="3">The sequence shown here is derived from an EMBL/GenBank/DDBJ whole genome shotgun (WGS) entry which is preliminary data.</text>
</comment>
<dbReference type="SMART" id="SM00710">
    <property type="entry name" value="PbH1"/>
    <property type="match status" value="11"/>
</dbReference>
<protein>
    <submittedName>
        <fullName evidence="3">Dockerin type I repeat protein</fullName>
    </submittedName>
</protein>
<feature type="domain" description="GEVED" evidence="2">
    <location>
        <begin position="4808"/>
        <end position="4888"/>
    </location>
</feature>
<evidence type="ECO:0000256" key="1">
    <source>
        <dbReference type="SAM" id="MobiDB-lite"/>
    </source>
</evidence>
<evidence type="ECO:0000313" key="3">
    <source>
        <dbReference type="EMBL" id="TWT83198.1"/>
    </source>
</evidence>
<reference evidence="3 4" key="1">
    <citation type="submission" date="2019-02" db="EMBL/GenBank/DDBJ databases">
        <title>Deep-cultivation of Planctomycetes and their phenomic and genomic characterization uncovers novel biology.</title>
        <authorList>
            <person name="Wiegand S."/>
            <person name="Jogler M."/>
            <person name="Boedeker C."/>
            <person name="Pinto D."/>
            <person name="Vollmers J."/>
            <person name="Rivas-Marin E."/>
            <person name="Kohn T."/>
            <person name="Peeters S.H."/>
            <person name="Heuer A."/>
            <person name="Rast P."/>
            <person name="Oberbeckmann S."/>
            <person name="Bunk B."/>
            <person name="Jeske O."/>
            <person name="Meyerdierks A."/>
            <person name="Storesund J.E."/>
            <person name="Kallscheuer N."/>
            <person name="Luecker S."/>
            <person name="Lage O.M."/>
            <person name="Pohl T."/>
            <person name="Merkel B.J."/>
            <person name="Hornburger P."/>
            <person name="Mueller R.-W."/>
            <person name="Bruemmer F."/>
            <person name="Labrenz M."/>
            <person name="Spormann A.M."/>
            <person name="Op Den Camp H."/>
            <person name="Overmann J."/>
            <person name="Amann R."/>
            <person name="Jetten M.S.M."/>
            <person name="Mascher T."/>
            <person name="Medema M.H."/>
            <person name="Devos D.P."/>
            <person name="Kaster A.-K."/>
            <person name="Ovreas L."/>
            <person name="Rohde M."/>
            <person name="Galperin M.Y."/>
            <person name="Jogler C."/>
        </authorList>
    </citation>
    <scope>NUCLEOTIDE SEQUENCE [LARGE SCALE GENOMIC DNA]</scope>
    <source>
        <strain evidence="3 4">CA13</strain>
    </source>
</reference>
<proteinExistence type="predicted"/>
<organism evidence="3 4">
    <name type="scientific">Novipirellula herctigrandis</name>
    <dbReference type="NCBI Taxonomy" id="2527986"/>
    <lineage>
        <taxon>Bacteria</taxon>
        <taxon>Pseudomonadati</taxon>
        <taxon>Planctomycetota</taxon>
        <taxon>Planctomycetia</taxon>
        <taxon>Pirellulales</taxon>
        <taxon>Pirellulaceae</taxon>
        <taxon>Novipirellula</taxon>
    </lineage>
</organism>
<dbReference type="InterPro" id="IPR002105">
    <property type="entry name" value="Dockerin_1_rpt"/>
</dbReference>
<dbReference type="GO" id="GO:0004553">
    <property type="term" value="F:hydrolase activity, hydrolyzing O-glycosyl compounds"/>
    <property type="evidence" value="ECO:0007669"/>
    <property type="project" value="InterPro"/>
</dbReference>
<feature type="region of interest" description="Disordered" evidence="1">
    <location>
        <begin position="1819"/>
        <end position="1841"/>
    </location>
</feature>
<accession>A0A5C5Z7G6</accession>
<evidence type="ECO:0000259" key="2">
    <source>
        <dbReference type="Pfam" id="PF20009"/>
    </source>
</evidence>
<dbReference type="EMBL" id="SJPJ01000001">
    <property type="protein sequence ID" value="TWT83198.1"/>
    <property type="molecule type" value="Genomic_DNA"/>
</dbReference>
<dbReference type="RefSeq" id="WP_419194665.1">
    <property type="nucleotide sequence ID" value="NZ_SJPJ01000001.1"/>
</dbReference>
<dbReference type="Proteomes" id="UP000315010">
    <property type="component" value="Unassembled WGS sequence"/>
</dbReference>
<dbReference type="Pfam" id="PF20009">
    <property type="entry name" value="GEVED"/>
    <property type="match status" value="1"/>
</dbReference>